<dbReference type="InterPro" id="IPR002656">
    <property type="entry name" value="Acyl_transf_3_dom"/>
</dbReference>
<keyword evidence="1" id="KW-0812">Transmembrane</keyword>
<feature type="transmembrane region" description="Helical" evidence="1">
    <location>
        <begin position="155"/>
        <end position="174"/>
    </location>
</feature>
<reference evidence="3" key="1">
    <citation type="journal article" date="2022" name="Int. J. Syst. Evol. Microbiol.">
        <title>A novel species of lactic acid bacteria, Ligilactobacillus pabuli sp. nov., isolated from alfalfa silage.</title>
        <authorList>
            <person name="Tohno M."/>
            <person name="Tanizawa Y."/>
            <person name="Sawada H."/>
            <person name="Sakamoto M."/>
            <person name="Ohkuma M."/>
            <person name="Kobayashi H."/>
        </authorList>
    </citation>
    <scope>NUCLEOTIDE SEQUENCE</scope>
    <source>
        <strain evidence="3">AF129</strain>
    </source>
</reference>
<dbReference type="EMBL" id="BQXH01000026">
    <property type="protein sequence ID" value="GKS82317.1"/>
    <property type="molecule type" value="Genomic_DNA"/>
</dbReference>
<feature type="transmembrane region" description="Helical" evidence="1">
    <location>
        <begin position="199"/>
        <end position="216"/>
    </location>
</feature>
<accession>A0ABQ5JJS7</accession>
<dbReference type="Pfam" id="PF01757">
    <property type="entry name" value="Acyl_transf_3"/>
    <property type="match status" value="1"/>
</dbReference>
<comment type="caution">
    <text evidence="3">The sequence shown here is derived from an EMBL/GenBank/DDBJ whole genome shotgun (WGS) entry which is preliminary data.</text>
</comment>
<keyword evidence="1" id="KW-0472">Membrane</keyword>
<proteinExistence type="predicted"/>
<keyword evidence="4" id="KW-1185">Reference proteome</keyword>
<dbReference type="Proteomes" id="UP001055149">
    <property type="component" value="Unassembled WGS sequence"/>
</dbReference>
<feature type="transmembrane region" description="Helical" evidence="1">
    <location>
        <begin position="223"/>
        <end position="243"/>
    </location>
</feature>
<feature type="transmembrane region" description="Helical" evidence="1">
    <location>
        <begin position="293"/>
        <end position="313"/>
    </location>
</feature>
<dbReference type="RefSeq" id="WP_244056823.1">
    <property type="nucleotide sequence ID" value="NZ_BQXH01000026.1"/>
</dbReference>
<keyword evidence="1" id="KW-1133">Transmembrane helix</keyword>
<evidence type="ECO:0000313" key="3">
    <source>
        <dbReference type="EMBL" id="GKS82317.1"/>
    </source>
</evidence>
<sequence>MSSKMRDSRFELLRLVAILMVVLSHFSLYGQRFRLQMNPSFLTRIGTDLFMPYGKVGVSLFVLITGYFLGLKKIGMFFAFKQGWKIWTETIFYTLISFICFTIFEKGFNISLFVKSVVPVTTGLYWFVTMYVILIFLLPFINTTLGNLSKENFKLLIYVLLVINSMIPILSLNYEFMLSTPYLIGAYIRKYGINIKHKLLYLCVVLLLFHFLVMVLNIYDHGWAITNGILPIVVATLIFLFVVEMKPFESKFINKLATTSFAGYLVTEYPPVRNLLWKIIGFENVHNSFLADLYGLLAIIVFLYVGVFIVDVFRQEIFAILRVNRFPNCIYKVIVKGNSKM</sequence>
<feature type="transmembrane region" description="Helical" evidence="1">
    <location>
        <begin position="124"/>
        <end position="143"/>
    </location>
</feature>
<evidence type="ECO:0000259" key="2">
    <source>
        <dbReference type="Pfam" id="PF01757"/>
    </source>
</evidence>
<protein>
    <recommendedName>
        <fullName evidence="2">Acyltransferase 3 domain-containing protein</fullName>
    </recommendedName>
</protein>
<feature type="transmembrane region" description="Helical" evidence="1">
    <location>
        <begin position="83"/>
        <end position="104"/>
    </location>
</feature>
<evidence type="ECO:0000256" key="1">
    <source>
        <dbReference type="SAM" id="Phobius"/>
    </source>
</evidence>
<name>A0ABQ5JJS7_9LACO</name>
<feature type="transmembrane region" description="Helical" evidence="1">
    <location>
        <begin position="50"/>
        <end position="71"/>
    </location>
</feature>
<evidence type="ECO:0000313" key="4">
    <source>
        <dbReference type="Proteomes" id="UP001055149"/>
    </source>
</evidence>
<organism evidence="3 4">
    <name type="scientific">Ligilactobacillus pabuli</name>
    <dbReference type="NCBI Taxonomy" id="2886039"/>
    <lineage>
        <taxon>Bacteria</taxon>
        <taxon>Bacillati</taxon>
        <taxon>Bacillota</taxon>
        <taxon>Bacilli</taxon>
        <taxon>Lactobacillales</taxon>
        <taxon>Lactobacillaceae</taxon>
        <taxon>Ligilactobacillus</taxon>
    </lineage>
</organism>
<feature type="domain" description="Acyltransferase 3" evidence="2">
    <location>
        <begin position="10"/>
        <end position="308"/>
    </location>
</feature>
<feature type="transmembrane region" description="Helical" evidence="1">
    <location>
        <begin position="12"/>
        <end position="30"/>
    </location>
</feature>
<gene>
    <name evidence="3" type="ORF">LPAF129_20030</name>
</gene>